<proteinExistence type="predicted"/>
<evidence type="ECO:0000256" key="1">
    <source>
        <dbReference type="SAM" id="SignalP"/>
    </source>
</evidence>
<feature type="signal peptide" evidence="1">
    <location>
        <begin position="1"/>
        <end position="23"/>
    </location>
</feature>
<accession>A0A7I4YAY0</accession>
<organism evidence="2 3">
    <name type="scientific">Haemonchus contortus</name>
    <name type="common">Barber pole worm</name>
    <dbReference type="NCBI Taxonomy" id="6289"/>
    <lineage>
        <taxon>Eukaryota</taxon>
        <taxon>Metazoa</taxon>
        <taxon>Ecdysozoa</taxon>
        <taxon>Nematoda</taxon>
        <taxon>Chromadorea</taxon>
        <taxon>Rhabditida</taxon>
        <taxon>Rhabditina</taxon>
        <taxon>Rhabditomorpha</taxon>
        <taxon>Strongyloidea</taxon>
        <taxon>Trichostrongylidae</taxon>
        <taxon>Haemonchus</taxon>
    </lineage>
</organism>
<dbReference type="Proteomes" id="UP000025227">
    <property type="component" value="Unplaced"/>
</dbReference>
<sequence>MFATYALLPILLVLCYTVTIGHTTNPLKPFERKTYKECRVCNYVPIKTSGKLPLELTKDRNLPQQLNGSCAKPNVEQIVYTPMSHLMAAAPHLLLASN</sequence>
<feature type="chain" id="PRO_5029662666" evidence="1">
    <location>
        <begin position="24"/>
        <end position="98"/>
    </location>
</feature>
<protein>
    <submittedName>
        <fullName evidence="3">Secreted protein</fullName>
    </submittedName>
</protein>
<evidence type="ECO:0000313" key="3">
    <source>
        <dbReference type="WBParaSite" id="HCON_00078510-00001"/>
    </source>
</evidence>
<keyword evidence="2" id="KW-1185">Reference proteome</keyword>
<dbReference type="AlphaFoldDB" id="A0A7I4YAY0"/>
<evidence type="ECO:0000313" key="2">
    <source>
        <dbReference type="Proteomes" id="UP000025227"/>
    </source>
</evidence>
<reference evidence="3" key="1">
    <citation type="submission" date="2020-12" db="UniProtKB">
        <authorList>
            <consortium name="WormBaseParasite"/>
        </authorList>
    </citation>
    <scope>IDENTIFICATION</scope>
    <source>
        <strain evidence="3">MHco3</strain>
    </source>
</reference>
<dbReference type="WBParaSite" id="HCON_00078510-00001">
    <property type="protein sequence ID" value="HCON_00078510-00001"/>
    <property type="gene ID" value="HCON_00078510"/>
</dbReference>
<name>A0A7I4YAY0_HAECO</name>
<keyword evidence="1" id="KW-0732">Signal</keyword>